<evidence type="ECO:0000256" key="1">
    <source>
        <dbReference type="ARBA" id="ARBA00022737"/>
    </source>
</evidence>
<dbReference type="GO" id="GO:0000976">
    <property type="term" value="F:transcription cis-regulatory region binding"/>
    <property type="evidence" value="ECO:0007669"/>
    <property type="project" value="TreeGrafter"/>
</dbReference>
<dbReference type="PANTHER" id="PTHR24193">
    <property type="entry name" value="ANKYRIN REPEAT PROTEIN"/>
    <property type="match status" value="1"/>
</dbReference>
<dbReference type="InterPro" id="IPR002110">
    <property type="entry name" value="Ankyrin_rpt"/>
</dbReference>
<evidence type="ECO:0000313" key="4">
    <source>
        <dbReference type="EMBL" id="OWP84667.1"/>
    </source>
</evidence>
<dbReference type="EMBL" id="MTCZ01000023">
    <property type="protein sequence ID" value="OWP84667.1"/>
    <property type="molecule type" value="Genomic_DNA"/>
</dbReference>
<dbReference type="PANTHER" id="PTHR24193:SF121">
    <property type="entry name" value="ADA2A-CONTAINING COMPLEX COMPONENT 3, ISOFORM D"/>
    <property type="match status" value="1"/>
</dbReference>
<accession>A0A246GK44</accession>
<evidence type="ECO:0000313" key="5">
    <source>
        <dbReference type="Proteomes" id="UP000197768"/>
    </source>
</evidence>
<feature type="repeat" description="ANK" evidence="3">
    <location>
        <begin position="401"/>
        <end position="433"/>
    </location>
</feature>
<dbReference type="RefSeq" id="WP_088391314.1">
    <property type="nucleotide sequence ID" value="NZ_MTCZ01000023.1"/>
</dbReference>
<dbReference type="SUPFAM" id="SSF48403">
    <property type="entry name" value="Ankyrin repeat"/>
    <property type="match status" value="2"/>
</dbReference>
<evidence type="ECO:0000256" key="2">
    <source>
        <dbReference type="ARBA" id="ARBA00023043"/>
    </source>
</evidence>
<evidence type="ECO:0000256" key="3">
    <source>
        <dbReference type="PROSITE-ProRule" id="PRU00023"/>
    </source>
</evidence>
<dbReference type="Pfam" id="PF12796">
    <property type="entry name" value="Ank_2"/>
    <property type="match status" value="3"/>
</dbReference>
<feature type="repeat" description="ANK" evidence="3">
    <location>
        <begin position="326"/>
        <end position="358"/>
    </location>
</feature>
<comment type="caution">
    <text evidence="4">The sequence shown here is derived from an EMBL/GenBank/DDBJ whole genome shotgun (WGS) entry which is preliminary data.</text>
</comment>
<dbReference type="PROSITE" id="PS50088">
    <property type="entry name" value="ANK_REPEAT"/>
    <property type="match status" value="4"/>
</dbReference>
<feature type="repeat" description="ANK" evidence="3">
    <location>
        <begin position="90"/>
        <end position="122"/>
    </location>
</feature>
<keyword evidence="2 3" id="KW-0040">ANK repeat</keyword>
<gene>
    <name evidence="4" type="ORF">BWK59_04115</name>
</gene>
<dbReference type="PRINTS" id="PR01415">
    <property type="entry name" value="ANKYRIN"/>
</dbReference>
<dbReference type="Proteomes" id="UP000197768">
    <property type="component" value="Unassembled WGS sequence"/>
</dbReference>
<feature type="repeat" description="ANK" evidence="3">
    <location>
        <begin position="434"/>
        <end position="467"/>
    </location>
</feature>
<dbReference type="PROSITE" id="PS50297">
    <property type="entry name" value="ANK_REP_REGION"/>
    <property type="match status" value="4"/>
</dbReference>
<sequence>MNRITIIVAILFNFVSIAQQKNTLLETSFWKKNPDLATVQAEIATGNSPSEFNPSAFDPVVLAINNGVSNQVVYYLLQQKGNEINKLTHDERTYLHWAAAKGNIELVEYLINIGANINQEDSHNTTPLVYALTSGNASVQLFETFLKAGLDPKKKYKDKATLLMLAVPYDKDLAITQFLETKGLSIKDQDDLGKTVFDYAARTGNITNLKKLIEKGSKFTSNALLIAAEGTRRSSNSLEVYQYLIEDLKLKPTITTSNDETLFHLIAKKENQTPIAEYLFNKGVLLNTVDKEGNTVLHKVAGTRDLAFTKFILEKGIVDVNKINQKGESALMQAIKTGLLETMNKLVKNGADINLLDKERQGLVYHLVQNYRAPRNGNDDFLDKLRWLRDNGMNLKKTLLKGHTLYHIAVVKNNLEYLKKLEGFGIDINAKNEEGLTALHKAVMVAKDENIINYLLTQGADKNIKTDLEESVYSLARENEVLAKKQINLEFLK</sequence>
<dbReference type="AlphaFoldDB" id="A0A246GK44"/>
<dbReference type="GO" id="GO:0045944">
    <property type="term" value="P:positive regulation of transcription by RNA polymerase II"/>
    <property type="evidence" value="ECO:0007669"/>
    <property type="project" value="TreeGrafter"/>
</dbReference>
<proteinExistence type="predicted"/>
<protein>
    <submittedName>
        <fullName evidence="4">Uncharacterized protein</fullName>
    </submittedName>
</protein>
<reference evidence="4 5" key="1">
    <citation type="journal article" date="2017" name="Infect. Genet. Evol.">
        <title>Comparative genome analysis of fish pathogen Flavobacterium columnare reveals extensive sequence diversity within the species.</title>
        <authorList>
            <person name="Kayansamruaj P."/>
            <person name="Dong H.T."/>
            <person name="Hirono I."/>
            <person name="Kondo H."/>
            <person name="Senapin S."/>
            <person name="Rodkhum C."/>
        </authorList>
    </citation>
    <scope>NUCLEOTIDE SEQUENCE [LARGE SCALE GENOMIC DNA]</scope>
    <source>
        <strain evidence="4 5">1215</strain>
    </source>
</reference>
<keyword evidence="1" id="KW-0677">Repeat</keyword>
<dbReference type="Gene3D" id="1.25.40.20">
    <property type="entry name" value="Ankyrin repeat-containing domain"/>
    <property type="match status" value="2"/>
</dbReference>
<organism evidence="4 5">
    <name type="scientific">Flavobacterium davisii</name>
    <dbReference type="NCBI Taxonomy" id="2906077"/>
    <lineage>
        <taxon>Bacteria</taxon>
        <taxon>Pseudomonadati</taxon>
        <taxon>Bacteroidota</taxon>
        <taxon>Flavobacteriia</taxon>
        <taxon>Flavobacteriales</taxon>
        <taxon>Flavobacteriaceae</taxon>
        <taxon>Flavobacterium</taxon>
    </lineage>
</organism>
<dbReference type="InterPro" id="IPR036770">
    <property type="entry name" value="Ankyrin_rpt-contain_sf"/>
</dbReference>
<dbReference type="SMART" id="SM00248">
    <property type="entry name" value="ANK"/>
    <property type="match status" value="10"/>
</dbReference>
<name>A0A246GK44_9FLAO</name>
<dbReference type="InterPro" id="IPR050663">
    <property type="entry name" value="Ankyrin-SOCS_Box"/>
</dbReference>